<dbReference type="SUPFAM" id="SSF52172">
    <property type="entry name" value="CheY-like"/>
    <property type="match status" value="1"/>
</dbReference>
<dbReference type="InterPro" id="IPR001789">
    <property type="entry name" value="Sig_transdc_resp-reg_receiver"/>
</dbReference>
<keyword evidence="1 6" id="KW-0597">Phosphoprotein</keyword>
<evidence type="ECO:0000256" key="6">
    <source>
        <dbReference type="PROSITE-ProRule" id="PRU00169"/>
    </source>
</evidence>
<dbReference type="PANTHER" id="PTHR44591:SF3">
    <property type="entry name" value="RESPONSE REGULATORY DOMAIN-CONTAINING PROTEIN"/>
    <property type="match status" value="1"/>
</dbReference>
<keyword evidence="5" id="KW-0804">Transcription</keyword>
<sequence>MTRRVLIIEDEPNIIESLAWLLGREGFDVTSEQDGAAALDRIAREAPDLVILDVMLPQCDGFEILRAIRAGKTTARTPVIMLTARGQARDRDTAEKLGVDLFITKPFLNSHVVESARRLAARTAP</sequence>
<organism evidence="8 9">
    <name type="scientific">Paroceanicella profunda</name>
    <dbReference type="NCBI Taxonomy" id="2579971"/>
    <lineage>
        <taxon>Bacteria</taxon>
        <taxon>Pseudomonadati</taxon>
        <taxon>Pseudomonadota</taxon>
        <taxon>Alphaproteobacteria</taxon>
        <taxon>Rhodobacterales</taxon>
        <taxon>Paracoccaceae</taxon>
        <taxon>Paroceanicella</taxon>
    </lineage>
</organism>
<dbReference type="GO" id="GO:0003677">
    <property type="term" value="F:DNA binding"/>
    <property type="evidence" value="ECO:0007669"/>
    <property type="project" value="UniProtKB-KW"/>
</dbReference>
<evidence type="ECO:0000256" key="1">
    <source>
        <dbReference type="ARBA" id="ARBA00022553"/>
    </source>
</evidence>
<evidence type="ECO:0000259" key="7">
    <source>
        <dbReference type="PROSITE" id="PS50110"/>
    </source>
</evidence>
<dbReference type="OrthoDB" id="9801602at2"/>
<dbReference type="Gene3D" id="3.40.50.2300">
    <property type="match status" value="1"/>
</dbReference>
<dbReference type="FunFam" id="3.40.50.2300:FF:000001">
    <property type="entry name" value="DNA-binding response regulator PhoB"/>
    <property type="match status" value="1"/>
</dbReference>
<feature type="modified residue" description="4-aspartylphosphate" evidence="6">
    <location>
        <position position="53"/>
    </location>
</feature>
<dbReference type="AlphaFoldDB" id="A0A5B8FSY0"/>
<feature type="domain" description="Response regulatory" evidence="7">
    <location>
        <begin position="4"/>
        <end position="120"/>
    </location>
</feature>
<reference evidence="8 9" key="1">
    <citation type="submission" date="2019-06" db="EMBL/GenBank/DDBJ databases">
        <title>Genome sequence of Rhodobacteraceae bacterium D4M1.</title>
        <authorList>
            <person name="Cao J."/>
        </authorList>
    </citation>
    <scope>NUCLEOTIDE SEQUENCE [LARGE SCALE GENOMIC DNA]</scope>
    <source>
        <strain evidence="8 9">D4M1</strain>
    </source>
</reference>
<evidence type="ECO:0000313" key="8">
    <source>
        <dbReference type="EMBL" id="QDL91846.1"/>
    </source>
</evidence>
<dbReference type="SMART" id="SM00448">
    <property type="entry name" value="REC"/>
    <property type="match status" value="1"/>
</dbReference>
<dbReference type="Pfam" id="PF00072">
    <property type="entry name" value="Response_reg"/>
    <property type="match status" value="1"/>
</dbReference>
<dbReference type="KEGG" id="ppru:FDP22_08700"/>
<keyword evidence="2" id="KW-0902">Two-component regulatory system</keyword>
<dbReference type="PANTHER" id="PTHR44591">
    <property type="entry name" value="STRESS RESPONSE REGULATOR PROTEIN 1"/>
    <property type="match status" value="1"/>
</dbReference>
<keyword evidence="9" id="KW-1185">Reference proteome</keyword>
<protein>
    <submittedName>
        <fullName evidence="8">Response regulator</fullName>
    </submittedName>
</protein>
<dbReference type="Proteomes" id="UP000305888">
    <property type="component" value="Chromosome"/>
</dbReference>
<evidence type="ECO:0000256" key="5">
    <source>
        <dbReference type="ARBA" id="ARBA00023163"/>
    </source>
</evidence>
<dbReference type="InterPro" id="IPR011006">
    <property type="entry name" value="CheY-like_superfamily"/>
</dbReference>
<evidence type="ECO:0000256" key="3">
    <source>
        <dbReference type="ARBA" id="ARBA00023015"/>
    </source>
</evidence>
<evidence type="ECO:0000313" key="9">
    <source>
        <dbReference type="Proteomes" id="UP000305888"/>
    </source>
</evidence>
<name>A0A5B8FSY0_9RHOB</name>
<evidence type="ECO:0000256" key="2">
    <source>
        <dbReference type="ARBA" id="ARBA00023012"/>
    </source>
</evidence>
<dbReference type="CDD" id="cd17574">
    <property type="entry name" value="REC_OmpR"/>
    <property type="match status" value="1"/>
</dbReference>
<keyword evidence="4" id="KW-0238">DNA-binding</keyword>
<gene>
    <name evidence="8" type="ORF">FDP22_08700</name>
</gene>
<dbReference type="InterPro" id="IPR050595">
    <property type="entry name" value="Bact_response_regulator"/>
</dbReference>
<dbReference type="PROSITE" id="PS50110">
    <property type="entry name" value="RESPONSE_REGULATORY"/>
    <property type="match status" value="1"/>
</dbReference>
<dbReference type="EMBL" id="CP040818">
    <property type="protein sequence ID" value="QDL91846.1"/>
    <property type="molecule type" value="Genomic_DNA"/>
</dbReference>
<accession>A0A5B8FSY0</accession>
<keyword evidence="3" id="KW-0805">Transcription regulation</keyword>
<dbReference type="GO" id="GO:0000160">
    <property type="term" value="P:phosphorelay signal transduction system"/>
    <property type="evidence" value="ECO:0007669"/>
    <property type="project" value="UniProtKB-KW"/>
</dbReference>
<evidence type="ECO:0000256" key="4">
    <source>
        <dbReference type="ARBA" id="ARBA00023125"/>
    </source>
</evidence>
<dbReference type="RefSeq" id="WP_138572101.1">
    <property type="nucleotide sequence ID" value="NZ_CP040818.1"/>
</dbReference>
<proteinExistence type="predicted"/>